<evidence type="ECO:0000313" key="1">
    <source>
        <dbReference type="EMBL" id="KAF0759077.1"/>
    </source>
</evidence>
<organism evidence="1 2">
    <name type="scientific">Aphis craccivora</name>
    <name type="common">Cowpea aphid</name>
    <dbReference type="NCBI Taxonomy" id="307492"/>
    <lineage>
        <taxon>Eukaryota</taxon>
        <taxon>Metazoa</taxon>
        <taxon>Ecdysozoa</taxon>
        <taxon>Arthropoda</taxon>
        <taxon>Hexapoda</taxon>
        <taxon>Insecta</taxon>
        <taxon>Pterygota</taxon>
        <taxon>Neoptera</taxon>
        <taxon>Paraneoptera</taxon>
        <taxon>Hemiptera</taxon>
        <taxon>Sternorrhyncha</taxon>
        <taxon>Aphidomorpha</taxon>
        <taxon>Aphidoidea</taxon>
        <taxon>Aphididae</taxon>
        <taxon>Aphidini</taxon>
        <taxon>Aphis</taxon>
        <taxon>Aphis</taxon>
    </lineage>
</organism>
<dbReference type="Proteomes" id="UP000478052">
    <property type="component" value="Unassembled WGS sequence"/>
</dbReference>
<proteinExistence type="predicted"/>
<sequence>MTGWSDWASRLDSTPYQSLLAQSALSTRLVFTICDESNWILAEPYKYGSLSALELELVYYPSITVRLGYRSLGRALTSSLNLFDKSSSSGIKHYALPKTVVNVRVIPSGVVFLRFDIITIKLEDDIYNSPLLNKTVTFT</sequence>
<reference evidence="1 2" key="1">
    <citation type="submission" date="2019-08" db="EMBL/GenBank/DDBJ databases">
        <title>Whole genome of Aphis craccivora.</title>
        <authorList>
            <person name="Voronova N.V."/>
            <person name="Shulinski R.S."/>
            <person name="Bandarenka Y.V."/>
            <person name="Zhorov D.G."/>
            <person name="Warner D."/>
        </authorList>
    </citation>
    <scope>NUCLEOTIDE SEQUENCE [LARGE SCALE GENOMIC DNA]</scope>
    <source>
        <strain evidence="1">180601</strain>
        <tissue evidence="1">Whole Body</tissue>
    </source>
</reference>
<evidence type="ECO:0000313" key="2">
    <source>
        <dbReference type="Proteomes" id="UP000478052"/>
    </source>
</evidence>
<keyword evidence="2" id="KW-1185">Reference proteome</keyword>
<gene>
    <name evidence="1" type="ORF">FWK35_00012257</name>
</gene>
<name>A0A6G0YNB1_APHCR</name>
<comment type="caution">
    <text evidence="1">The sequence shown here is derived from an EMBL/GenBank/DDBJ whole genome shotgun (WGS) entry which is preliminary data.</text>
</comment>
<protein>
    <submittedName>
        <fullName evidence="1">Alpha-N-acetylgalactosaminidase-like</fullName>
    </submittedName>
</protein>
<dbReference type="AlphaFoldDB" id="A0A6G0YNB1"/>
<dbReference type="EMBL" id="VUJU01003119">
    <property type="protein sequence ID" value="KAF0759077.1"/>
    <property type="molecule type" value="Genomic_DNA"/>
</dbReference>
<accession>A0A6G0YNB1</accession>